<accession>A0A1M5AHP5</accession>
<dbReference type="STRING" id="1123243.SAMN02745190_02310"/>
<dbReference type="EMBL" id="FQUG01000012">
    <property type="protein sequence ID" value="SHF29432.1"/>
    <property type="molecule type" value="Genomic_DNA"/>
</dbReference>
<sequence>MVEKNTEKMETGSNSKMASKADSSVEMKKLSMKEPLWVSVVKAFWGVCVFLVLCGGMYYAWTSHQLNVFRDEVQAVLDSGKGLETLRLIDDWRVDNITETTKRVSRADGHYVLLVWYLPNGKYLVETVDR</sequence>
<proteinExistence type="predicted"/>
<dbReference type="Proteomes" id="UP000184404">
    <property type="component" value="Unassembled WGS sequence"/>
</dbReference>
<reference evidence="3 4" key="1">
    <citation type="submission" date="2016-11" db="EMBL/GenBank/DDBJ databases">
        <authorList>
            <person name="Jaros S."/>
            <person name="Januszkiewicz K."/>
            <person name="Wedrychowicz H."/>
        </authorList>
    </citation>
    <scope>NUCLEOTIDE SEQUENCE [LARGE SCALE GENOMIC DNA]</scope>
    <source>
        <strain evidence="3 4">DSM 10502</strain>
    </source>
</reference>
<dbReference type="RefSeq" id="WP_072936417.1">
    <property type="nucleotide sequence ID" value="NZ_FQUG01000012.1"/>
</dbReference>
<evidence type="ECO:0000313" key="4">
    <source>
        <dbReference type="Proteomes" id="UP000184404"/>
    </source>
</evidence>
<evidence type="ECO:0000313" key="3">
    <source>
        <dbReference type="EMBL" id="SHF29432.1"/>
    </source>
</evidence>
<keyword evidence="4" id="KW-1185">Reference proteome</keyword>
<name>A0A1M5AHP5_9FIRM</name>
<organism evidence="3 4">
    <name type="scientific">Schwartzia succinivorans DSM 10502</name>
    <dbReference type="NCBI Taxonomy" id="1123243"/>
    <lineage>
        <taxon>Bacteria</taxon>
        <taxon>Bacillati</taxon>
        <taxon>Bacillota</taxon>
        <taxon>Negativicutes</taxon>
        <taxon>Selenomonadales</taxon>
        <taxon>Selenomonadaceae</taxon>
        <taxon>Schwartzia</taxon>
    </lineage>
</organism>
<keyword evidence="2" id="KW-1133">Transmembrane helix</keyword>
<keyword evidence="2" id="KW-0812">Transmembrane</keyword>
<evidence type="ECO:0000256" key="1">
    <source>
        <dbReference type="SAM" id="MobiDB-lite"/>
    </source>
</evidence>
<dbReference type="AlphaFoldDB" id="A0A1M5AHP5"/>
<keyword evidence="2" id="KW-0472">Membrane</keyword>
<evidence type="ECO:0000256" key="2">
    <source>
        <dbReference type="SAM" id="Phobius"/>
    </source>
</evidence>
<feature type="region of interest" description="Disordered" evidence="1">
    <location>
        <begin position="1"/>
        <end position="20"/>
    </location>
</feature>
<protein>
    <submittedName>
        <fullName evidence="3">Uncharacterized protein</fullName>
    </submittedName>
</protein>
<feature type="compositionally biased region" description="Basic and acidic residues" evidence="1">
    <location>
        <begin position="1"/>
        <end position="10"/>
    </location>
</feature>
<gene>
    <name evidence="3" type="ORF">SAMN02745190_02310</name>
</gene>
<feature type="transmembrane region" description="Helical" evidence="2">
    <location>
        <begin position="36"/>
        <end position="61"/>
    </location>
</feature>